<dbReference type="PROSITE" id="PS00135">
    <property type="entry name" value="TRYPSIN_SER"/>
    <property type="match status" value="1"/>
</dbReference>
<keyword evidence="1 6" id="KW-0645">Protease</keyword>
<dbReference type="InterPro" id="IPR001254">
    <property type="entry name" value="Trypsin_dom"/>
</dbReference>
<dbReference type="PROSITE" id="PS00134">
    <property type="entry name" value="TRYPSIN_HIS"/>
    <property type="match status" value="1"/>
</dbReference>
<evidence type="ECO:0000256" key="5">
    <source>
        <dbReference type="ARBA" id="ARBA00023157"/>
    </source>
</evidence>
<evidence type="ECO:0000256" key="1">
    <source>
        <dbReference type="ARBA" id="ARBA00022670"/>
    </source>
</evidence>
<evidence type="ECO:0000256" key="3">
    <source>
        <dbReference type="ARBA" id="ARBA00022801"/>
    </source>
</evidence>
<dbReference type="Pfam" id="PF00089">
    <property type="entry name" value="Trypsin"/>
    <property type="match status" value="1"/>
</dbReference>
<feature type="signal peptide" evidence="8">
    <location>
        <begin position="1"/>
        <end position="22"/>
    </location>
</feature>
<evidence type="ECO:0000313" key="10">
    <source>
        <dbReference type="EMBL" id="CAF1353672.1"/>
    </source>
</evidence>
<proteinExistence type="predicted"/>
<reference evidence="10" key="1">
    <citation type="submission" date="2021-02" db="EMBL/GenBank/DDBJ databases">
        <authorList>
            <person name="Nowell W R."/>
        </authorList>
    </citation>
    <scope>NUCLEOTIDE SEQUENCE</scope>
</reference>
<name>A0A815HMN5_9BILA</name>
<feature type="transmembrane region" description="Helical" evidence="7">
    <location>
        <begin position="293"/>
        <end position="313"/>
    </location>
</feature>
<dbReference type="InterPro" id="IPR001314">
    <property type="entry name" value="Peptidase_S1A"/>
</dbReference>
<dbReference type="GO" id="GO:0006508">
    <property type="term" value="P:proteolysis"/>
    <property type="evidence" value="ECO:0007669"/>
    <property type="project" value="UniProtKB-KW"/>
</dbReference>
<comment type="caution">
    <text evidence="10">The sequence shown here is derived from an EMBL/GenBank/DDBJ whole genome shotgun (WGS) entry which is preliminary data.</text>
</comment>
<evidence type="ECO:0000256" key="4">
    <source>
        <dbReference type="ARBA" id="ARBA00022825"/>
    </source>
</evidence>
<dbReference type="EMBL" id="CAJNOE010000891">
    <property type="protein sequence ID" value="CAF1353672.1"/>
    <property type="molecule type" value="Genomic_DNA"/>
</dbReference>
<evidence type="ECO:0000313" key="11">
    <source>
        <dbReference type="Proteomes" id="UP000663860"/>
    </source>
</evidence>
<dbReference type="SMART" id="SM00020">
    <property type="entry name" value="Tryp_SPc"/>
    <property type="match status" value="1"/>
</dbReference>
<dbReference type="Proteomes" id="UP000663860">
    <property type="component" value="Unassembled WGS sequence"/>
</dbReference>
<keyword evidence="7" id="KW-0472">Membrane</keyword>
<feature type="domain" description="Peptidase S1" evidence="9">
    <location>
        <begin position="46"/>
        <end position="288"/>
    </location>
</feature>
<evidence type="ECO:0000259" key="9">
    <source>
        <dbReference type="PROSITE" id="PS50240"/>
    </source>
</evidence>
<keyword evidence="5" id="KW-1015">Disulfide bond</keyword>
<dbReference type="CDD" id="cd00190">
    <property type="entry name" value="Tryp_SPc"/>
    <property type="match status" value="1"/>
</dbReference>
<dbReference type="FunFam" id="2.40.10.10:FF:000120">
    <property type="entry name" value="Putative serine protease"/>
    <property type="match status" value="1"/>
</dbReference>
<dbReference type="PANTHER" id="PTHR24252:SF7">
    <property type="entry name" value="HYALIN"/>
    <property type="match status" value="1"/>
</dbReference>
<keyword evidence="7" id="KW-1133">Transmembrane helix</keyword>
<keyword evidence="7" id="KW-0812">Transmembrane</keyword>
<dbReference type="PRINTS" id="PR00722">
    <property type="entry name" value="CHYMOTRYPSIN"/>
</dbReference>
<evidence type="ECO:0000256" key="8">
    <source>
        <dbReference type="SAM" id="SignalP"/>
    </source>
</evidence>
<dbReference type="Gene3D" id="2.40.10.10">
    <property type="entry name" value="Trypsin-like serine proteases"/>
    <property type="match status" value="1"/>
</dbReference>
<gene>
    <name evidence="10" type="ORF">IZO911_LOCUS36914</name>
</gene>
<dbReference type="AlphaFoldDB" id="A0A815HMN5"/>
<dbReference type="InterPro" id="IPR043504">
    <property type="entry name" value="Peptidase_S1_PA_chymotrypsin"/>
</dbReference>
<dbReference type="PANTHER" id="PTHR24252">
    <property type="entry name" value="ACROSIN-RELATED"/>
    <property type="match status" value="1"/>
</dbReference>
<evidence type="ECO:0000256" key="7">
    <source>
        <dbReference type="SAM" id="Phobius"/>
    </source>
</evidence>
<protein>
    <recommendedName>
        <fullName evidence="9">Peptidase S1 domain-containing protein</fullName>
    </recommendedName>
</protein>
<keyword evidence="4 6" id="KW-0720">Serine protease</keyword>
<dbReference type="GO" id="GO:0004252">
    <property type="term" value="F:serine-type endopeptidase activity"/>
    <property type="evidence" value="ECO:0007669"/>
    <property type="project" value="InterPro"/>
</dbReference>
<keyword evidence="3 6" id="KW-0378">Hydrolase</keyword>
<dbReference type="SUPFAM" id="SSF50494">
    <property type="entry name" value="Trypsin-like serine proteases"/>
    <property type="match status" value="1"/>
</dbReference>
<accession>A0A815HMN5</accession>
<dbReference type="PROSITE" id="PS50240">
    <property type="entry name" value="TRYPSIN_DOM"/>
    <property type="match status" value="1"/>
</dbReference>
<keyword evidence="2 8" id="KW-0732">Signal</keyword>
<evidence type="ECO:0000256" key="2">
    <source>
        <dbReference type="ARBA" id="ARBA00022729"/>
    </source>
</evidence>
<dbReference type="InterPro" id="IPR018114">
    <property type="entry name" value="TRYPSIN_HIS"/>
</dbReference>
<dbReference type="InterPro" id="IPR033116">
    <property type="entry name" value="TRYPSIN_SER"/>
</dbReference>
<evidence type="ECO:0000256" key="6">
    <source>
        <dbReference type="RuleBase" id="RU363034"/>
    </source>
</evidence>
<sequence>MNILLKVHTIFLLEFIFEPILSQVTYTCSSNATCGCSGNSAVLTKIVGGENAASQTWGWMASLRYSSTNSHFCGGSIISPLHILTAAHCTIGLSSPSAVNVYVGSIYLSDTVQTRGVSYIHIHPNYSTTTYVNDLSILKLSSPLTIDQTNVAIVCLPNVSSIILASQEYPAPNTSLIAIGWGYLTEGGDSVSQILQQVTIQAIAANSIYCKNVQPADSSVQMCAGTMPNGGKDTCQGDSGGPLLMFTSDNVWQVVGITSNGVGCARPDLPGIYTRVAAFQVWINDTMNDANQLHITIHTILISIISIIFFVNIKN</sequence>
<organism evidence="10 11">
    <name type="scientific">Adineta steineri</name>
    <dbReference type="NCBI Taxonomy" id="433720"/>
    <lineage>
        <taxon>Eukaryota</taxon>
        <taxon>Metazoa</taxon>
        <taxon>Spiralia</taxon>
        <taxon>Gnathifera</taxon>
        <taxon>Rotifera</taxon>
        <taxon>Eurotatoria</taxon>
        <taxon>Bdelloidea</taxon>
        <taxon>Adinetida</taxon>
        <taxon>Adinetidae</taxon>
        <taxon>Adineta</taxon>
    </lineage>
</organism>
<feature type="chain" id="PRO_5032370442" description="Peptidase S1 domain-containing protein" evidence="8">
    <location>
        <begin position="23"/>
        <end position="315"/>
    </location>
</feature>
<dbReference type="InterPro" id="IPR009003">
    <property type="entry name" value="Peptidase_S1_PA"/>
</dbReference>